<dbReference type="InterPro" id="IPR032675">
    <property type="entry name" value="LRR_dom_sf"/>
</dbReference>
<dbReference type="AlphaFoldDB" id="A0A074YBK3"/>
<evidence type="ECO:0000313" key="2">
    <source>
        <dbReference type="Proteomes" id="UP000030641"/>
    </source>
</evidence>
<protein>
    <recommendedName>
        <fullName evidence="3">F-box domain-containing protein</fullName>
    </recommendedName>
</protein>
<dbReference type="HOGENOM" id="CLU_762861_0_0_1"/>
<dbReference type="SUPFAM" id="SSF52047">
    <property type="entry name" value="RNI-like"/>
    <property type="match status" value="1"/>
</dbReference>
<dbReference type="Proteomes" id="UP000030641">
    <property type="component" value="Unassembled WGS sequence"/>
</dbReference>
<dbReference type="Gene3D" id="3.80.10.10">
    <property type="entry name" value="Ribonuclease Inhibitor"/>
    <property type="match status" value="1"/>
</dbReference>
<dbReference type="RefSeq" id="XP_013340001.1">
    <property type="nucleotide sequence ID" value="XM_013484547.1"/>
</dbReference>
<accession>A0A074YBK3</accession>
<sequence>MAYNLPVPPPGHRNVTIDLPTTPNSQVPVVQINRLVGPGNQLLVIPTLTTDNFLMRLAGTTNLYKLDLSCAISGGTPPLFAIVLATCTELRFVSLERSMDALVDDVVFGAVATQQHLVRLLLTARVTITTAQRAVASPLALLPSIKNLSLLDLEADAALLLLPNLAALTRLTLRVRGVISIWDSLRALHHVEHLSIEFVDRVDLTFAEISTLFSIVRLRTLRITGTHSTTTSFRHVTALGYRSIFANLRDLETVELSGRFVDPVVVLGAIGRGCRNVARVSLSGFVSLDRLAAQSQHLVAFPSLTRLTLGRLVPPAGGDVTTAQKMSQTVTIFRDEMPVLRRANLIIIDNNTFSDNVKRRVPL</sequence>
<reference evidence="1 2" key="1">
    <citation type="journal article" date="2014" name="BMC Genomics">
        <title>Genome sequencing of four Aureobasidium pullulans varieties: biotechnological potential, stress tolerance, and description of new species.</title>
        <authorList>
            <person name="Gostin Ar C."/>
            <person name="Ohm R.A."/>
            <person name="Kogej T."/>
            <person name="Sonjak S."/>
            <person name="Turk M."/>
            <person name="Zajc J."/>
            <person name="Zalar P."/>
            <person name="Grube M."/>
            <person name="Sun H."/>
            <person name="Han J."/>
            <person name="Sharma A."/>
            <person name="Chiniquy J."/>
            <person name="Ngan C.Y."/>
            <person name="Lipzen A."/>
            <person name="Barry K."/>
            <person name="Grigoriev I.V."/>
            <person name="Gunde-Cimerman N."/>
        </authorList>
    </citation>
    <scope>NUCLEOTIDE SEQUENCE [LARGE SCALE GENOMIC DNA]</scope>
    <source>
        <strain evidence="1 2">EXF-2481</strain>
    </source>
</reference>
<dbReference type="InParanoid" id="A0A074YBK3"/>
<keyword evidence="2" id="KW-1185">Reference proteome</keyword>
<gene>
    <name evidence="1" type="ORF">AUEXF2481DRAFT_8412</name>
</gene>
<dbReference type="GeneID" id="25371791"/>
<evidence type="ECO:0008006" key="3">
    <source>
        <dbReference type="Google" id="ProtNLM"/>
    </source>
</evidence>
<organism evidence="1 2">
    <name type="scientific">Aureobasidium subglaciale (strain EXF-2481)</name>
    <name type="common">Aureobasidium pullulans var. subglaciale</name>
    <dbReference type="NCBI Taxonomy" id="1043005"/>
    <lineage>
        <taxon>Eukaryota</taxon>
        <taxon>Fungi</taxon>
        <taxon>Dikarya</taxon>
        <taxon>Ascomycota</taxon>
        <taxon>Pezizomycotina</taxon>
        <taxon>Dothideomycetes</taxon>
        <taxon>Dothideomycetidae</taxon>
        <taxon>Dothideales</taxon>
        <taxon>Saccotheciaceae</taxon>
        <taxon>Aureobasidium</taxon>
    </lineage>
</organism>
<dbReference type="EMBL" id="KL584777">
    <property type="protein sequence ID" value="KEQ91542.1"/>
    <property type="molecule type" value="Genomic_DNA"/>
</dbReference>
<proteinExistence type="predicted"/>
<evidence type="ECO:0000313" key="1">
    <source>
        <dbReference type="EMBL" id="KEQ91542.1"/>
    </source>
</evidence>
<name>A0A074YBK3_AURSE</name>